<accession>A0A3D9ZM37</accession>
<comment type="caution">
    <text evidence="2">The sequence shown here is derived from an EMBL/GenBank/DDBJ whole genome shotgun (WGS) entry which is preliminary data.</text>
</comment>
<keyword evidence="2" id="KW-0418">Kinase</keyword>
<dbReference type="EMBL" id="QUMQ01000001">
    <property type="protein sequence ID" value="REF98277.1"/>
    <property type="molecule type" value="Genomic_DNA"/>
</dbReference>
<gene>
    <name evidence="2" type="ORF">DFJ67_4293</name>
</gene>
<keyword evidence="3" id="KW-1185">Reference proteome</keyword>
<evidence type="ECO:0000259" key="1">
    <source>
        <dbReference type="Pfam" id="PF01636"/>
    </source>
</evidence>
<reference evidence="2 3" key="1">
    <citation type="submission" date="2018-08" db="EMBL/GenBank/DDBJ databases">
        <title>Sequencing the genomes of 1000 actinobacteria strains.</title>
        <authorList>
            <person name="Klenk H.-P."/>
        </authorList>
    </citation>
    <scope>NUCLEOTIDE SEQUENCE [LARGE SCALE GENOMIC DNA]</scope>
    <source>
        <strain evidence="2 3">DSM 44099</strain>
    </source>
</reference>
<dbReference type="AlphaFoldDB" id="A0A3D9ZM37"/>
<dbReference type="Pfam" id="PF01636">
    <property type="entry name" value="APH"/>
    <property type="match status" value="1"/>
</dbReference>
<name>A0A3D9ZM37_9ACTN</name>
<dbReference type="Gene3D" id="3.30.200.150">
    <property type="match status" value="1"/>
</dbReference>
<dbReference type="Gene3D" id="3.90.1200.10">
    <property type="match status" value="1"/>
</dbReference>
<protein>
    <submittedName>
        <fullName evidence="2">Ser/Thr protein kinase RdoA (MazF antagonist)</fullName>
    </submittedName>
</protein>
<dbReference type="InterPro" id="IPR002575">
    <property type="entry name" value="Aminoglycoside_PTrfase"/>
</dbReference>
<evidence type="ECO:0000313" key="3">
    <source>
        <dbReference type="Proteomes" id="UP000256913"/>
    </source>
</evidence>
<dbReference type="Proteomes" id="UP000256913">
    <property type="component" value="Unassembled WGS sequence"/>
</dbReference>
<sequence>MIGCVARKPDIARGALEALLSRVFGPAVSFERTAEGVSTQVYRVFRGDEVFYLRIAEEPDDNLETDALVHHELRRRGVKVAEVIHVDPFDDGIGRSTMVTTAVAGAATEHPSAAVVEAAGADLAVINQLPVRGWGFVRRRGHGWPLEGAYRDHVSSLPSPWPGRLAELFDPAELAVIEDLLPEERAGPAVLNHGDFDLTQVFHDGGRYSGLIDFGEIRGAEPFFDLGHFALHHDAELAALLVGYQRVRPLSADHLRSIRRSAILLGCRQLWGWLAPPRNRAPSHPVVSYRTEQVKRQIHRRSVGNH</sequence>
<proteinExistence type="predicted"/>
<dbReference type="OrthoDB" id="9797603at2"/>
<feature type="domain" description="Aminoglycoside phosphotransferase" evidence="1">
    <location>
        <begin position="31"/>
        <end position="246"/>
    </location>
</feature>
<keyword evidence="2" id="KW-0808">Transferase</keyword>
<organism evidence="2 3">
    <name type="scientific">Asanoa ferruginea</name>
    <dbReference type="NCBI Taxonomy" id="53367"/>
    <lineage>
        <taxon>Bacteria</taxon>
        <taxon>Bacillati</taxon>
        <taxon>Actinomycetota</taxon>
        <taxon>Actinomycetes</taxon>
        <taxon>Micromonosporales</taxon>
        <taxon>Micromonosporaceae</taxon>
        <taxon>Asanoa</taxon>
    </lineage>
</organism>
<evidence type="ECO:0000313" key="2">
    <source>
        <dbReference type="EMBL" id="REF98277.1"/>
    </source>
</evidence>
<dbReference type="GO" id="GO:0016301">
    <property type="term" value="F:kinase activity"/>
    <property type="evidence" value="ECO:0007669"/>
    <property type="project" value="UniProtKB-KW"/>
</dbReference>
<dbReference type="InterPro" id="IPR011009">
    <property type="entry name" value="Kinase-like_dom_sf"/>
</dbReference>
<dbReference type="SUPFAM" id="SSF56112">
    <property type="entry name" value="Protein kinase-like (PK-like)"/>
    <property type="match status" value="1"/>
</dbReference>